<dbReference type="RefSeq" id="XP_040689137.1">
    <property type="nucleotide sequence ID" value="XM_040838470.1"/>
</dbReference>
<dbReference type="AlphaFoldDB" id="A0A1L9RKL9"/>
<organism evidence="1 2">
    <name type="scientific">Aspergillus wentii DTO 134E9</name>
    <dbReference type="NCBI Taxonomy" id="1073089"/>
    <lineage>
        <taxon>Eukaryota</taxon>
        <taxon>Fungi</taxon>
        <taxon>Dikarya</taxon>
        <taxon>Ascomycota</taxon>
        <taxon>Pezizomycotina</taxon>
        <taxon>Eurotiomycetes</taxon>
        <taxon>Eurotiomycetidae</taxon>
        <taxon>Eurotiales</taxon>
        <taxon>Aspergillaceae</taxon>
        <taxon>Aspergillus</taxon>
        <taxon>Aspergillus subgen. Cremei</taxon>
    </lineage>
</organism>
<dbReference type="EMBL" id="KV878212">
    <property type="protein sequence ID" value="OJJ35461.1"/>
    <property type="molecule type" value="Genomic_DNA"/>
</dbReference>
<dbReference type="Proteomes" id="UP000184383">
    <property type="component" value="Unassembled WGS sequence"/>
</dbReference>
<dbReference type="OrthoDB" id="4469984at2759"/>
<name>A0A1L9RKL9_ASPWE</name>
<proteinExistence type="predicted"/>
<protein>
    <submittedName>
        <fullName evidence="1">Uncharacterized protein</fullName>
    </submittedName>
</protein>
<reference evidence="2" key="1">
    <citation type="journal article" date="2017" name="Genome Biol.">
        <title>Comparative genomics reveals high biological diversity and specific adaptations in the industrially and medically important fungal genus Aspergillus.</title>
        <authorList>
            <person name="de Vries R.P."/>
            <person name="Riley R."/>
            <person name="Wiebenga A."/>
            <person name="Aguilar-Osorio G."/>
            <person name="Amillis S."/>
            <person name="Uchima C.A."/>
            <person name="Anderluh G."/>
            <person name="Asadollahi M."/>
            <person name="Askin M."/>
            <person name="Barry K."/>
            <person name="Battaglia E."/>
            <person name="Bayram O."/>
            <person name="Benocci T."/>
            <person name="Braus-Stromeyer S.A."/>
            <person name="Caldana C."/>
            <person name="Canovas D."/>
            <person name="Cerqueira G.C."/>
            <person name="Chen F."/>
            <person name="Chen W."/>
            <person name="Choi C."/>
            <person name="Clum A."/>
            <person name="Dos Santos R.A."/>
            <person name="Damasio A.R."/>
            <person name="Diallinas G."/>
            <person name="Emri T."/>
            <person name="Fekete E."/>
            <person name="Flipphi M."/>
            <person name="Freyberg S."/>
            <person name="Gallo A."/>
            <person name="Gournas C."/>
            <person name="Habgood R."/>
            <person name="Hainaut M."/>
            <person name="Harispe M.L."/>
            <person name="Henrissat B."/>
            <person name="Hilden K.S."/>
            <person name="Hope R."/>
            <person name="Hossain A."/>
            <person name="Karabika E."/>
            <person name="Karaffa L."/>
            <person name="Karanyi Z."/>
            <person name="Krasevec N."/>
            <person name="Kuo A."/>
            <person name="Kusch H."/>
            <person name="LaButti K."/>
            <person name="Lagendijk E.L."/>
            <person name="Lapidus A."/>
            <person name="Levasseur A."/>
            <person name="Lindquist E."/>
            <person name="Lipzen A."/>
            <person name="Logrieco A.F."/>
            <person name="MacCabe A."/>
            <person name="Maekelae M.R."/>
            <person name="Malavazi I."/>
            <person name="Melin P."/>
            <person name="Meyer V."/>
            <person name="Mielnichuk N."/>
            <person name="Miskei M."/>
            <person name="Molnar A.P."/>
            <person name="Mule G."/>
            <person name="Ngan C.Y."/>
            <person name="Orejas M."/>
            <person name="Orosz E."/>
            <person name="Ouedraogo J.P."/>
            <person name="Overkamp K.M."/>
            <person name="Park H.-S."/>
            <person name="Perrone G."/>
            <person name="Piumi F."/>
            <person name="Punt P.J."/>
            <person name="Ram A.F."/>
            <person name="Ramon A."/>
            <person name="Rauscher S."/>
            <person name="Record E."/>
            <person name="Riano-Pachon D.M."/>
            <person name="Robert V."/>
            <person name="Roehrig J."/>
            <person name="Ruller R."/>
            <person name="Salamov A."/>
            <person name="Salih N.S."/>
            <person name="Samson R.A."/>
            <person name="Sandor E."/>
            <person name="Sanguinetti M."/>
            <person name="Schuetze T."/>
            <person name="Sepcic K."/>
            <person name="Shelest E."/>
            <person name="Sherlock G."/>
            <person name="Sophianopoulou V."/>
            <person name="Squina F.M."/>
            <person name="Sun H."/>
            <person name="Susca A."/>
            <person name="Todd R.B."/>
            <person name="Tsang A."/>
            <person name="Unkles S.E."/>
            <person name="van de Wiele N."/>
            <person name="van Rossen-Uffink D."/>
            <person name="Oliveira J.V."/>
            <person name="Vesth T.C."/>
            <person name="Visser J."/>
            <person name="Yu J.-H."/>
            <person name="Zhou M."/>
            <person name="Andersen M.R."/>
            <person name="Archer D.B."/>
            <person name="Baker S.E."/>
            <person name="Benoit I."/>
            <person name="Brakhage A.A."/>
            <person name="Braus G.H."/>
            <person name="Fischer R."/>
            <person name="Frisvad J.C."/>
            <person name="Goldman G.H."/>
            <person name="Houbraken J."/>
            <person name="Oakley B."/>
            <person name="Pocsi I."/>
            <person name="Scazzocchio C."/>
            <person name="Seiboth B."/>
            <person name="vanKuyk P.A."/>
            <person name="Wortman J."/>
            <person name="Dyer P.S."/>
            <person name="Grigoriev I.V."/>
        </authorList>
    </citation>
    <scope>NUCLEOTIDE SEQUENCE [LARGE SCALE GENOMIC DNA]</scope>
    <source>
        <strain evidence="2">DTO 134E9</strain>
    </source>
</reference>
<accession>A0A1L9RKL9</accession>
<dbReference type="GeneID" id="63754318"/>
<keyword evidence="2" id="KW-1185">Reference proteome</keyword>
<dbReference type="STRING" id="1073089.A0A1L9RKL9"/>
<dbReference type="VEuPathDB" id="FungiDB:ASPWEDRAFT_59757"/>
<evidence type="ECO:0000313" key="2">
    <source>
        <dbReference type="Proteomes" id="UP000184383"/>
    </source>
</evidence>
<sequence>MYLRGPEPGQFKELHQEGAEIDIIFDFDEHLMAIRETIEDHTRKYTFSSTYVRLGVHNTRFVNLQGLADNSLLLTLRMKASACAERGGGLRFREKVSGFIPEKKKSRLRWDLYMCDWPERTIQVLIPEDRTTGWKTVALVLLAFQRVTMENWCCLVNMKDEPPIAGLDWREIEADTQLDMEKKKGGDFAVEEVDIKT</sequence>
<gene>
    <name evidence="1" type="ORF">ASPWEDRAFT_59757</name>
</gene>
<evidence type="ECO:0000313" key="1">
    <source>
        <dbReference type="EMBL" id="OJJ35461.1"/>
    </source>
</evidence>